<gene>
    <name evidence="2" type="ORF">PHISCL_06775</name>
</gene>
<comment type="caution">
    <text evidence="2">The sequence shown here is derived from an EMBL/GenBank/DDBJ whole genome shotgun (WGS) entry which is preliminary data.</text>
</comment>
<keyword evidence="3" id="KW-1185">Reference proteome</keyword>
<dbReference type="OrthoDB" id="4021778at2759"/>
<dbReference type="PANTHER" id="PTHR12459:SF15">
    <property type="entry name" value="TRANSMEMBRANE PROTEIN 135"/>
    <property type="match status" value="1"/>
</dbReference>
<keyword evidence="1" id="KW-1133">Transmembrane helix</keyword>
<evidence type="ECO:0000313" key="3">
    <source>
        <dbReference type="Proteomes" id="UP000266188"/>
    </source>
</evidence>
<keyword evidence="1" id="KW-0472">Membrane</keyword>
<reference evidence="3" key="1">
    <citation type="submission" date="2017-02" db="EMBL/GenBank/DDBJ databases">
        <authorList>
            <person name="Tafer H."/>
            <person name="Lopandic K."/>
        </authorList>
    </citation>
    <scope>NUCLEOTIDE SEQUENCE [LARGE SCALE GENOMIC DNA]</scope>
    <source>
        <strain evidence="3">CBS 366.77</strain>
    </source>
</reference>
<proteinExistence type="predicted"/>
<feature type="transmembrane region" description="Helical" evidence="1">
    <location>
        <begin position="218"/>
        <end position="238"/>
    </location>
</feature>
<evidence type="ECO:0000313" key="2">
    <source>
        <dbReference type="EMBL" id="RJE20879.1"/>
    </source>
</evidence>
<organism evidence="2 3">
    <name type="scientific">Aspergillus sclerotialis</name>
    <dbReference type="NCBI Taxonomy" id="2070753"/>
    <lineage>
        <taxon>Eukaryota</taxon>
        <taxon>Fungi</taxon>
        <taxon>Dikarya</taxon>
        <taxon>Ascomycota</taxon>
        <taxon>Pezizomycotina</taxon>
        <taxon>Eurotiomycetes</taxon>
        <taxon>Eurotiomycetidae</taxon>
        <taxon>Eurotiales</taxon>
        <taxon>Aspergillaceae</taxon>
        <taxon>Aspergillus</taxon>
        <taxon>Aspergillus subgen. Polypaecilum</taxon>
    </lineage>
</organism>
<dbReference type="Proteomes" id="UP000266188">
    <property type="component" value="Unassembled WGS sequence"/>
</dbReference>
<accession>A0A3A2ZCJ0</accession>
<name>A0A3A2ZCJ0_9EURO</name>
<dbReference type="EMBL" id="MVGC01000269">
    <property type="protein sequence ID" value="RJE20879.1"/>
    <property type="molecule type" value="Genomic_DNA"/>
</dbReference>
<feature type="transmembrane region" description="Helical" evidence="1">
    <location>
        <begin position="401"/>
        <end position="421"/>
    </location>
</feature>
<evidence type="ECO:0000256" key="1">
    <source>
        <dbReference type="SAM" id="Phobius"/>
    </source>
</evidence>
<feature type="transmembrane region" description="Helical" evidence="1">
    <location>
        <begin position="178"/>
        <end position="198"/>
    </location>
</feature>
<feature type="transmembrane region" description="Helical" evidence="1">
    <location>
        <begin position="362"/>
        <end position="381"/>
    </location>
</feature>
<dbReference type="AlphaFoldDB" id="A0A3A2ZCJ0"/>
<feature type="transmembrane region" description="Helical" evidence="1">
    <location>
        <begin position="71"/>
        <end position="94"/>
    </location>
</feature>
<sequence>MDPVNFARGNKSNTARVIKPILRAYALGYLSSTTPRLLSSVQRLRRGDLTCNEKLQELVRILTNAIRLNSFPSFCAFLIGGSTVFPVLIFQLCGLVTRRLGSRANVLTSKASARLVRFAAALVSSWFSFQLLNQKPIRLERVNGHLDHHPEKANASNQLHRGVGEQKSFEFAGRTMDLTIFTLTRAVDAIACIAWAAWCRSRKAKGRWTSVEAAAPRFADAGVFALSAAVVMWAWFYVPERLPKSYGKWISEAAKVDTRLIEALRRARMGKFVYGKDTGQAPLLQSMCKDYNWPIEWGDPAKTIPVPCEMVHMGCGPSCEKHAVFRFAKSFKFACAMYFPLQIAFRLRSIRSMSIFLRTVKDATWSSCFLASFVSLFYYGVCLARTRLGPKIFDAKTVTPLMWDSGLCVGTGCFMCGWSILAENVRRRQEMALFVAPRAAAAVLPRVYEKKYQYRERAAFALSAAVVMICLQERPSMVRGVFGSIGSSVLK</sequence>
<dbReference type="PANTHER" id="PTHR12459">
    <property type="entry name" value="TRANSMEMBRANE PROTEIN 135-RELATED"/>
    <property type="match status" value="1"/>
</dbReference>
<keyword evidence="1" id="KW-0812">Transmembrane</keyword>
<protein>
    <submittedName>
        <fullName evidence="2">Integral membrane protein</fullName>
    </submittedName>
</protein>
<dbReference type="InterPro" id="IPR026749">
    <property type="entry name" value="Tmem135"/>
</dbReference>